<dbReference type="InterPro" id="IPR014721">
    <property type="entry name" value="Ribsml_uS5_D2-typ_fold_subgr"/>
</dbReference>
<evidence type="ECO:0000313" key="16">
    <source>
        <dbReference type="EMBL" id="MFC5466964.1"/>
    </source>
</evidence>
<accession>A0ABW0LM49</accession>
<sequence>MSRMTIAVPASTANIGPGFDSAGMAVNRYLTLHVEESTQWEIEHRSVHLPSVPPVTDHLVYQAALHTANAYNKTLTPCKITMESEIPLARGLGSSASAIIAGIEVANQLCSLSLTKADKLKLATEMEGHPDNVAAALYGGFIVSVLLPNGEIEILQKTDVPLDLVVYIPTFELKTEDARKVLPEQFSRNEAAAASAVSNVMIAALSAGDFTLAGKMMEADLFHEPYRATLIPNYEQIRQEAKLAGAYGTVISGAGPTMISFAPKGEGHKIESKLKTTFPSYEVQLLSMDDVGIHVSYISEKEKTSK</sequence>
<feature type="binding site" evidence="13">
    <location>
        <begin position="87"/>
        <end position="97"/>
    </location>
    <ligand>
        <name>ATP</name>
        <dbReference type="ChEBI" id="CHEBI:30616"/>
    </ligand>
</feature>
<dbReference type="RefSeq" id="WP_382355666.1">
    <property type="nucleotide sequence ID" value="NZ_JBHSMC010000044.1"/>
</dbReference>
<keyword evidence="7 13" id="KW-0791">Threonine biosynthesis</keyword>
<dbReference type="PANTHER" id="PTHR20861">
    <property type="entry name" value="HOMOSERINE/4-DIPHOSPHOCYTIDYL-2-C-METHYL-D-ERYTHRITOL KINASE"/>
    <property type="match status" value="1"/>
</dbReference>
<keyword evidence="13" id="KW-0963">Cytoplasm</keyword>
<evidence type="ECO:0000313" key="17">
    <source>
        <dbReference type="Proteomes" id="UP001596147"/>
    </source>
</evidence>
<evidence type="ECO:0000256" key="4">
    <source>
        <dbReference type="ARBA" id="ARBA00017858"/>
    </source>
</evidence>
<evidence type="ECO:0000256" key="11">
    <source>
        <dbReference type="ARBA" id="ARBA00049375"/>
    </source>
</evidence>
<feature type="domain" description="GHMP kinase N-terminal" evidence="14">
    <location>
        <begin position="59"/>
        <end position="140"/>
    </location>
</feature>
<keyword evidence="10 13" id="KW-0067">ATP-binding</keyword>
<dbReference type="InterPro" id="IPR036554">
    <property type="entry name" value="GHMP_kinase_C_sf"/>
</dbReference>
<evidence type="ECO:0000256" key="1">
    <source>
        <dbReference type="ARBA" id="ARBA00005015"/>
    </source>
</evidence>
<dbReference type="HAMAP" id="MF_00384">
    <property type="entry name" value="Homoser_kinase"/>
    <property type="match status" value="1"/>
</dbReference>
<evidence type="ECO:0000256" key="8">
    <source>
        <dbReference type="ARBA" id="ARBA00022741"/>
    </source>
</evidence>
<comment type="pathway">
    <text evidence="1 13">Amino-acid biosynthesis; L-threonine biosynthesis; L-threonine from L-aspartate: step 4/5.</text>
</comment>
<evidence type="ECO:0000256" key="9">
    <source>
        <dbReference type="ARBA" id="ARBA00022777"/>
    </source>
</evidence>
<dbReference type="InterPro" id="IPR000870">
    <property type="entry name" value="Homoserine_kinase"/>
</dbReference>
<keyword evidence="9 13" id="KW-0418">Kinase</keyword>
<evidence type="ECO:0000256" key="3">
    <source>
        <dbReference type="ARBA" id="ARBA00012078"/>
    </source>
</evidence>
<dbReference type="PANTHER" id="PTHR20861:SF1">
    <property type="entry name" value="HOMOSERINE KINASE"/>
    <property type="match status" value="1"/>
</dbReference>
<evidence type="ECO:0000256" key="2">
    <source>
        <dbReference type="ARBA" id="ARBA00007370"/>
    </source>
</evidence>
<comment type="function">
    <text evidence="12 13">Catalyzes the ATP-dependent phosphorylation of L-homoserine to L-homoserine phosphate.</text>
</comment>
<dbReference type="InterPro" id="IPR006203">
    <property type="entry name" value="GHMP_knse_ATP-bd_CS"/>
</dbReference>
<dbReference type="NCBIfam" id="TIGR00191">
    <property type="entry name" value="thrB"/>
    <property type="match status" value="1"/>
</dbReference>
<reference evidence="17" key="1">
    <citation type="journal article" date="2019" name="Int. J. Syst. Evol. Microbiol.">
        <title>The Global Catalogue of Microorganisms (GCM) 10K type strain sequencing project: providing services to taxonomists for standard genome sequencing and annotation.</title>
        <authorList>
            <consortium name="The Broad Institute Genomics Platform"/>
            <consortium name="The Broad Institute Genome Sequencing Center for Infectious Disease"/>
            <person name="Wu L."/>
            <person name="Ma J."/>
        </authorList>
    </citation>
    <scope>NUCLEOTIDE SEQUENCE [LARGE SCALE GENOMIC DNA]</scope>
    <source>
        <strain evidence="17">CGMCC 1.12237</strain>
    </source>
</reference>
<keyword evidence="5 13" id="KW-0028">Amino-acid biosynthesis</keyword>
<evidence type="ECO:0000256" key="10">
    <source>
        <dbReference type="ARBA" id="ARBA00022840"/>
    </source>
</evidence>
<dbReference type="InterPro" id="IPR020568">
    <property type="entry name" value="Ribosomal_Su5_D2-typ_SF"/>
</dbReference>
<evidence type="ECO:0000256" key="6">
    <source>
        <dbReference type="ARBA" id="ARBA00022679"/>
    </source>
</evidence>
<dbReference type="SUPFAM" id="SSF54211">
    <property type="entry name" value="Ribosomal protein S5 domain 2-like"/>
    <property type="match status" value="1"/>
</dbReference>
<dbReference type="SUPFAM" id="SSF55060">
    <property type="entry name" value="GHMP Kinase, C-terminal domain"/>
    <property type="match status" value="1"/>
</dbReference>
<dbReference type="Gene3D" id="3.30.70.890">
    <property type="entry name" value="GHMP kinase, C-terminal domain"/>
    <property type="match status" value="1"/>
</dbReference>
<dbReference type="Pfam" id="PF00288">
    <property type="entry name" value="GHMP_kinases_N"/>
    <property type="match status" value="1"/>
</dbReference>
<comment type="catalytic activity">
    <reaction evidence="11 13">
        <text>L-homoserine + ATP = O-phospho-L-homoserine + ADP + H(+)</text>
        <dbReference type="Rhea" id="RHEA:13985"/>
        <dbReference type="ChEBI" id="CHEBI:15378"/>
        <dbReference type="ChEBI" id="CHEBI:30616"/>
        <dbReference type="ChEBI" id="CHEBI:57476"/>
        <dbReference type="ChEBI" id="CHEBI:57590"/>
        <dbReference type="ChEBI" id="CHEBI:456216"/>
        <dbReference type="EC" id="2.7.1.39"/>
    </reaction>
</comment>
<keyword evidence="8 13" id="KW-0547">Nucleotide-binding</keyword>
<dbReference type="InterPro" id="IPR013750">
    <property type="entry name" value="GHMP_kinase_C_dom"/>
</dbReference>
<name>A0ABW0LM49_9BACI</name>
<dbReference type="Gene3D" id="3.30.230.10">
    <property type="match status" value="1"/>
</dbReference>
<comment type="caution">
    <text evidence="16">The sequence shown here is derived from an EMBL/GenBank/DDBJ whole genome shotgun (WGS) entry which is preliminary data.</text>
</comment>
<evidence type="ECO:0000256" key="7">
    <source>
        <dbReference type="ARBA" id="ARBA00022697"/>
    </source>
</evidence>
<dbReference type="InterPro" id="IPR006204">
    <property type="entry name" value="GHMP_kinase_N_dom"/>
</dbReference>
<feature type="domain" description="GHMP kinase C-terminal" evidence="15">
    <location>
        <begin position="201"/>
        <end position="279"/>
    </location>
</feature>
<dbReference type="Pfam" id="PF08544">
    <property type="entry name" value="GHMP_kinases_C"/>
    <property type="match status" value="1"/>
</dbReference>
<comment type="subcellular location">
    <subcellularLocation>
        <location evidence="13">Cytoplasm</location>
    </subcellularLocation>
</comment>
<gene>
    <name evidence="13 16" type="primary">thrB</name>
    <name evidence="16" type="ORF">ACFPM4_19755</name>
</gene>
<dbReference type="PRINTS" id="PR00958">
    <property type="entry name" value="HOMSERKINASE"/>
</dbReference>
<dbReference type="GO" id="GO:0004413">
    <property type="term" value="F:homoserine kinase activity"/>
    <property type="evidence" value="ECO:0007669"/>
    <property type="project" value="UniProtKB-EC"/>
</dbReference>
<dbReference type="Proteomes" id="UP001596147">
    <property type="component" value="Unassembled WGS sequence"/>
</dbReference>
<evidence type="ECO:0000256" key="5">
    <source>
        <dbReference type="ARBA" id="ARBA00022605"/>
    </source>
</evidence>
<comment type="similarity">
    <text evidence="2 13">Belongs to the GHMP kinase family. Homoserine kinase subfamily.</text>
</comment>
<proteinExistence type="inferred from homology"/>
<protein>
    <recommendedName>
        <fullName evidence="4 13">Homoserine kinase</fullName>
        <shortName evidence="13">HK</shortName>
        <shortName evidence="13">HSK</shortName>
        <ecNumber evidence="3 13">2.7.1.39</ecNumber>
    </recommendedName>
</protein>
<keyword evidence="6 13" id="KW-0808">Transferase</keyword>
<evidence type="ECO:0000256" key="13">
    <source>
        <dbReference type="HAMAP-Rule" id="MF_00384"/>
    </source>
</evidence>
<evidence type="ECO:0000259" key="15">
    <source>
        <dbReference type="Pfam" id="PF08544"/>
    </source>
</evidence>
<dbReference type="PIRSF" id="PIRSF000676">
    <property type="entry name" value="Homoser_kin"/>
    <property type="match status" value="1"/>
</dbReference>
<evidence type="ECO:0000256" key="12">
    <source>
        <dbReference type="ARBA" id="ARBA00049954"/>
    </source>
</evidence>
<evidence type="ECO:0000259" key="14">
    <source>
        <dbReference type="Pfam" id="PF00288"/>
    </source>
</evidence>
<dbReference type="EMBL" id="JBHSMC010000044">
    <property type="protein sequence ID" value="MFC5466964.1"/>
    <property type="molecule type" value="Genomic_DNA"/>
</dbReference>
<organism evidence="16 17">
    <name type="scientific">Lederbergia graminis</name>
    <dbReference type="NCBI Taxonomy" id="735518"/>
    <lineage>
        <taxon>Bacteria</taxon>
        <taxon>Bacillati</taxon>
        <taxon>Bacillota</taxon>
        <taxon>Bacilli</taxon>
        <taxon>Bacillales</taxon>
        <taxon>Bacillaceae</taxon>
        <taxon>Lederbergia</taxon>
    </lineage>
</organism>
<dbReference type="EC" id="2.7.1.39" evidence="3 13"/>
<keyword evidence="17" id="KW-1185">Reference proteome</keyword>
<dbReference type="PROSITE" id="PS00627">
    <property type="entry name" value="GHMP_KINASES_ATP"/>
    <property type="match status" value="1"/>
</dbReference>